<accession>A0A914CGA4</accession>
<keyword evidence="3" id="KW-1185">Reference proteome</keyword>
<feature type="domain" description="C-type lectin" evidence="2">
    <location>
        <begin position="27"/>
        <end position="139"/>
    </location>
</feature>
<dbReference type="Gene3D" id="3.10.100.10">
    <property type="entry name" value="Mannose-Binding Protein A, subunit A"/>
    <property type="match status" value="1"/>
</dbReference>
<dbReference type="InterPro" id="IPR016187">
    <property type="entry name" value="CTDL_fold"/>
</dbReference>
<reference evidence="4" key="1">
    <citation type="submission" date="2022-11" db="UniProtKB">
        <authorList>
            <consortium name="WormBaseParasite"/>
        </authorList>
    </citation>
    <scope>IDENTIFICATION</scope>
</reference>
<keyword evidence="1" id="KW-0732">Signal</keyword>
<dbReference type="SMART" id="SM00034">
    <property type="entry name" value="CLECT"/>
    <property type="match status" value="1"/>
</dbReference>
<evidence type="ECO:0000313" key="3">
    <source>
        <dbReference type="Proteomes" id="UP000887540"/>
    </source>
</evidence>
<dbReference type="PRINTS" id="PR01504">
    <property type="entry name" value="PNCREATITSAP"/>
</dbReference>
<dbReference type="Pfam" id="PF00059">
    <property type="entry name" value="Lectin_C"/>
    <property type="match status" value="1"/>
</dbReference>
<sequence length="156" mass="17278">MFPLLLLPFIFSLSYSCPNGTFSSSLNTSICYTVLEGAAGKHSWYDGEALCQVQFNGHLASVPNAFLNNFLNGYLDATQSKTHYWIGGTTTTASNASWTWTDGTPFTYTNWEFGDPGTGPYYCTYLEVPEALWGSPYCSYSSSSYAFLCEFLNTNN</sequence>
<dbReference type="InterPro" id="IPR001304">
    <property type="entry name" value="C-type_lectin-like"/>
</dbReference>
<proteinExistence type="predicted"/>
<dbReference type="AlphaFoldDB" id="A0A914CGA4"/>
<evidence type="ECO:0000313" key="4">
    <source>
        <dbReference type="WBParaSite" id="ACRNAN_scaffold1039.g22109.t1"/>
    </source>
</evidence>
<dbReference type="PROSITE" id="PS50041">
    <property type="entry name" value="C_TYPE_LECTIN_2"/>
    <property type="match status" value="1"/>
</dbReference>
<dbReference type="InterPro" id="IPR050111">
    <property type="entry name" value="C-type_lectin/snaclec_domain"/>
</dbReference>
<dbReference type="CDD" id="cd00037">
    <property type="entry name" value="CLECT"/>
    <property type="match status" value="1"/>
</dbReference>
<dbReference type="PANTHER" id="PTHR22803">
    <property type="entry name" value="MANNOSE, PHOSPHOLIPASE, LECTIN RECEPTOR RELATED"/>
    <property type="match status" value="1"/>
</dbReference>
<evidence type="ECO:0000259" key="2">
    <source>
        <dbReference type="PROSITE" id="PS50041"/>
    </source>
</evidence>
<dbReference type="InterPro" id="IPR016186">
    <property type="entry name" value="C-type_lectin-like/link_sf"/>
</dbReference>
<name>A0A914CGA4_9BILA</name>
<feature type="signal peptide" evidence="1">
    <location>
        <begin position="1"/>
        <end position="16"/>
    </location>
</feature>
<feature type="chain" id="PRO_5037780563" evidence="1">
    <location>
        <begin position="17"/>
        <end position="156"/>
    </location>
</feature>
<dbReference type="WBParaSite" id="ACRNAN_scaffold1039.g22109.t1">
    <property type="protein sequence ID" value="ACRNAN_scaffold1039.g22109.t1"/>
    <property type="gene ID" value="ACRNAN_scaffold1039.g22109"/>
</dbReference>
<dbReference type="Proteomes" id="UP000887540">
    <property type="component" value="Unplaced"/>
</dbReference>
<protein>
    <submittedName>
        <fullName evidence="4">C-type lectin domain-containing protein</fullName>
    </submittedName>
</protein>
<organism evidence="3 4">
    <name type="scientific">Acrobeloides nanus</name>
    <dbReference type="NCBI Taxonomy" id="290746"/>
    <lineage>
        <taxon>Eukaryota</taxon>
        <taxon>Metazoa</taxon>
        <taxon>Ecdysozoa</taxon>
        <taxon>Nematoda</taxon>
        <taxon>Chromadorea</taxon>
        <taxon>Rhabditida</taxon>
        <taxon>Tylenchina</taxon>
        <taxon>Cephalobomorpha</taxon>
        <taxon>Cephaloboidea</taxon>
        <taxon>Cephalobidae</taxon>
        <taxon>Acrobeloides</taxon>
    </lineage>
</organism>
<evidence type="ECO:0000256" key="1">
    <source>
        <dbReference type="SAM" id="SignalP"/>
    </source>
</evidence>
<dbReference type="SUPFAM" id="SSF56436">
    <property type="entry name" value="C-type lectin-like"/>
    <property type="match status" value="1"/>
</dbReference>